<proteinExistence type="predicted"/>
<sequence length="100" mass="11268">MLLRKIIHVLGTALLSGPALYTITLSGNQATLSKWREAAFDAFQRRYLPQPRHRRRRVSYNYNVTRRGCPNPAFDPVSYQLATMRSRAPGANPLASVIPS</sequence>
<name>A0AAD6XJM5_9AGAR</name>
<comment type="caution">
    <text evidence="1">The sequence shown here is derived from an EMBL/GenBank/DDBJ whole genome shotgun (WGS) entry which is preliminary data.</text>
</comment>
<dbReference type="EMBL" id="JARJCN010000042">
    <property type="protein sequence ID" value="KAJ7083175.1"/>
    <property type="molecule type" value="Genomic_DNA"/>
</dbReference>
<reference evidence="1" key="1">
    <citation type="submission" date="2023-03" db="EMBL/GenBank/DDBJ databases">
        <title>Massive genome expansion in bonnet fungi (Mycena s.s.) driven by repeated elements and novel gene families across ecological guilds.</title>
        <authorList>
            <consortium name="Lawrence Berkeley National Laboratory"/>
            <person name="Harder C.B."/>
            <person name="Miyauchi S."/>
            <person name="Viragh M."/>
            <person name="Kuo A."/>
            <person name="Thoen E."/>
            <person name="Andreopoulos B."/>
            <person name="Lu D."/>
            <person name="Skrede I."/>
            <person name="Drula E."/>
            <person name="Henrissat B."/>
            <person name="Morin E."/>
            <person name="Kohler A."/>
            <person name="Barry K."/>
            <person name="LaButti K."/>
            <person name="Morin E."/>
            <person name="Salamov A."/>
            <person name="Lipzen A."/>
            <person name="Mereny Z."/>
            <person name="Hegedus B."/>
            <person name="Baldrian P."/>
            <person name="Stursova M."/>
            <person name="Weitz H."/>
            <person name="Taylor A."/>
            <person name="Grigoriev I.V."/>
            <person name="Nagy L.G."/>
            <person name="Martin F."/>
            <person name="Kauserud H."/>
        </authorList>
    </citation>
    <scope>NUCLEOTIDE SEQUENCE</scope>
    <source>
        <strain evidence="1">CBHHK173m</strain>
    </source>
</reference>
<evidence type="ECO:0000313" key="1">
    <source>
        <dbReference type="EMBL" id="KAJ7083175.1"/>
    </source>
</evidence>
<evidence type="ECO:0000313" key="2">
    <source>
        <dbReference type="Proteomes" id="UP001222325"/>
    </source>
</evidence>
<accession>A0AAD6XJM5</accession>
<gene>
    <name evidence="1" type="ORF">B0H15DRAFT_1024298</name>
</gene>
<feature type="non-terminal residue" evidence="1">
    <location>
        <position position="100"/>
    </location>
</feature>
<keyword evidence="2" id="KW-1185">Reference proteome</keyword>
<organism evidence="1 2">
    <name type="scientific">Mycena belliarum</name>
    <dbReference type="NCBI Taxonomy" id="1033014"/>
    <lineage>
        <taxon>Eukaryota</taxon>
        <taxon>Fungi</taxon>
        <taxon>Dikarya</taxon>
        <taxon>Basidiomycota</taxon>
        <taxon>Agaricomycotina</taxon>
        <taxon>Agaricomycetes</taxon>
        <taxon>Agaricomycetidae</taxon>
        <taxon>Agaricales</taxon>
        <taxon>Marasmiineae</taxon>
        <taxon>Mycenaceae</taxon>
        <taxon>Mycena</taxon>
    </lineage>
</organism>
<dbReference type="AlphaFoldDB" id="A0AAD6XJM5"/>
<protein>
    <submittedName>
        <fullName evidence="1">Uncharacterized protein</fullName>
    </submittedName>
</protein>
<dbReference type="Proteomes" id="UP001222325">
    <property type="component" value="Unassembled WGS sequence"/>
</dbReference>